<reference evidence="7 8" key="1">
    <citation type="submission" date="2023-07" db="EMBL/GenBank/DDBJ databases">
        <title>Sequencing the genomes of 1000 actinobacteria strains.</title>
        <authorList>
            <person name="Klenk H.-P."/>
        </authorList>
    </citation>
    <scope>NUCLEOTIDE SEQUENCE [LARGE SCALE GENOMIC DNA]</scope>
    <source>
        <strain evidence="7 8">DSM 45554</strain>
    </source>
</reference>
<dbReference type="InterPro" id="IPR009057">
    <property type="entry name" value="Homeodomain-like_sf"/>
</dbReference>
<evidence type="ECO:0000259" key="6">
    <source>
        <dbReference type="PROSITE" id="PS50977"/>
    </source>
</evidence>
<evidence type="ECO:0000256" key="1">
    <source>
        <dbReference type="ARBA" id="ARBA00023015"/>
    </source>
</evidence>
<name>A0ABU2CU54_9MICO</name>
<dbReference type="PANTHER" id="PTHR30055:SF234">
    <property type="entry name" value="HTH-TYPE TRANSCRIPTIONAL REGULATOR BETI"/>
    <property type="match status" value="1"/>
</dbReference>
<gene>
    <name evidence="7" type="ORF">J2S48_004380</name>
</gene>
<evidence type="ECO:0000313" key="8">
    <source>
        <dbReference type="Proteomes" id="UP001183585"/>
    </source>
</evidence>
<dbReference type="EMBL" id="JAVDYE010000001">
    <property type="protein sequence ID" value="MDR7384865.1"/>
    <property type="molecule type" value="Genomic_DNA"/>
</dbReference>
<organism evidence="7 8">
    <name type="scientific">Promicromonospora iranensis</name>
    <dbReference type="NCBI Taxonomy" id="1105144"/>
    <lineage>
        <taxon>Bacteria</taxon>
        <taxon>Bacillati</taxon>
        <taxon>Actinomycetota</taxon>
        <taxon>Actinomycetes</taxon>
        <taxon>Micrococcales</taxon>
        <taxon>Promicromonosporaceae</taxon>
        <taxon>Promicromonospora</taxon>
    </lineage>
</organism>
<evidence type="ECO:0000256" key="2">
    <source>
        <dbReference type="ARBA" id="ARBA00023125"/>
    </source>
</evidence>
<dbReference type="PANTHER" id="PTHR30055">
    <property type="entry name" value="HTH-TYPE TRANSCRIPTIONAL REGULATOR RUTR"/>
    <property type="match status" value="1"/>
</dbReference>
<feature type="region of interest" description="Disordered" evidence="5">
    <location>
        <begin position="1"/>
        <end position="27"/>
    </location>
</feature>
<evidence type="ECO:0000256" key="3">
    <source>
        <dbReference type="ARBA" id="ARBA00023163"/>
    </source>
</evidence>
<dbReference type="Pfam" id="PF00440">
    <property type="entry name" value="TetR_N"/>
    <property type="match status" value="1"/>
</dbReference>
<dbReference type="PRINTS" id="PR00455">
    <property type="entry name" value="HTHTETR"/>
</dbReference>
<keyword evidence="1" id="KW-0805">Transcription regulation</keyword>
<dbReference type="InterPro" id="IPR050109">
    <property type="entry name" value="HTH-type_TetR-like_transc_reg"/>
</dbReference>
<dbReference type="Pfam" id="PF17928">
    <property type="entry name" value="TetR_C_22"/>
    <property type="match status" value="1"/>
</dbReference>
<dbReference type="PROSITE" id="PS50977">
    <property type="entry name" value="HTH_TETR_2"/>
    <property type="match status" value="1"/>
</dbReference>
<accession>A0ABU2CU54</accession>
<evidence type="ECO:0000256" key="5">
    <source>
        <dbReference type="SAM" id="MobiDB-lite"/>
    </source>
</evidence>
<proteinExistence type="predicted"/>
<dbReference type="PROSITE" id="PS01081">
    <property type="entry name" value="HTH_TETR_1"/>
    <property type="match status" value="1"/>
</dbReference>
<evidence type="ECO:0000313" key="7">
    <source>
        <dbReference type="EMBL" id="MDR7384865.1"/>
    </source>
</evidence>
<dbReference type="SUPFAM" id="SSF46689">
    <property type="entry name" value="Homeodomain-like"/>
    <property type="match status" value="1"/>
</dbReference>
<dbReference type="InterPro" id="IPR001647">
    <property type="entry name" value="HTH_TetR"/>
</dbReference>
<keyword evidence="3" id="KW-0804">Transcription</keyword>
<dbReference type="InterPro" id="IPR041674">
    <property type="entry name" value="TetR_C_22"/>
</dbReference>
<feature type="compositionally biased region" description="Low complexity" evidence="5">
    <location>
        <begin position="7"/>
        <end position="18"/>
    </location>
</feature>
<dbReference type="Gene3D" id="1.10.357.10">
    <property type="entry name" value="Tetracycline Repressor, domain 2"/>
    <property type="match status" value="1"/>
</dbReference>
<protein>
    <submittedName>
        <fullName evidence="7">AcrR family transcriptional regulator</fullName>
    </submittedName>
</protein>
<feature type="DNA-binding region" description="H-T-H motif" evidence="4">
    <location>
        <begin position="51"/>
        <end position="70"/>
    </location>
</feature>
<sequence>MEDQLEAEAAAGATAQRTAPRKRQARGERRIAEILTAAARVLAAQGYERTTTNAIAAEAGISPGSLYQYFRNKDEIAAELATTYAAGLRAAHEAAFDLTDVTGLTPAETIDRVIDPILAFNVANPGFKALHARPDMPPGLAAATRPIHEALRGRVVGLLETRFPERSAVERNLAAQLMIQVVQAAMPSITTADADERPVIITEVKRMLGAYVRELAER</sequence>
<dbReference type="InterPro" id="IPR023772">
    <property type="entry name" value="DNA-bd_HTH_TetR-type_CS"/>
</dbReference>
<feature type="domain" description="HTH tetR-type" evidence="6">
    <location>
        <begin position="28"/>
        <end position="88"/>
    </location>
</feature>
<evidence type="ECO:0000256" key="4">
    <source>
        <dbReference type="PROSITE-ProRule" id="PRU00335"/>
    </source>
</evidence>
<keyword evidence="8" id="KW-1185">Reference proteome</keyword>
<dbReference type="Proteomes" id="UP001183585">
    <property type="component" value="Unassembled WGS sequence"/>
</dbReference>
<dbReference type="RefSeq" id="WP_274993692.1">
    <property type="nucleotide sequence ID" value="NZ_JAJQQP010000005.1"/>
</dbReference>
<comment type="caution">
    <text evidence="7">The sequence shown here is derived from an EMBL/GenBank/DDBJ whole genome shotgun (WGS) entry which is preliminary data.</text>
</comment>
<keyword evidence="2 4" id="KW-0238">DNA-binding</keyword>